<dbReference type="EMBL" id="CADCVU010000114">
    <property type="protein sequence ID" value="CAA9501772.1"/>
    <property type="molecule type" value="Genomic_DNA"/>
</dbReference>
<name>A0A6J4SPZ2_9ACTN</name>
<sequence length="39" mass="4466">MAKIEFIPERTPDGMIVLRAVTVGPTERLRRFLRRLVGA</sequence>
<evidence type="ECO:0000313" key="1">
    <source>
        <dbReference type="EMBL" id="CAA9501772.1"/>
    </source>
</evidence>
<dbReference type="AlphaFoldDB" id="A0A6J4SPZ2"/>
<reference evidence="1" key="1">
    <citation type="submission" date="2020-02" db="EMBL/GenBank/DDBJ databases">
        <authorList>
            <person name="Meier V. D."/>
        </authorList>
    </citation>
    <scope>NUCLEOTIDE SEQUENCE</scope>
    <source>
        <strain evidence="1">AVDCRST_MAG45</strain>
    </source>
</reference>
<organism evidence="1">
    <name type="scientific">uncultured Solirubrobacterales bacterium</name>
    <dbReference type="NCBI Taxonomy" id="768556"/>
    <lineage>
        <taxon>Bacteria</taxon>
        <taxon>Bacillati</taxon>
        <taxon>Actinomycetota</taxon>
        <taxon>Thermoleophilia</taxon>
        <taxon>Solirubrobacterales</taxon>
        <taxon>environmental samples</taxon>
    </lineage>
</organism>
<protein>
    <submittedName>
        <fullName evidence="1">Uncharacterized protein</fullName>
    </submittedName>
</protein>
<proteinExistence type="predicted"/>
<gene>
    <name evidence="1" type="ORF">AVDCRST_MAG45-1357</name>
</gene>
<accession>A0A6J4SPZ2</accession>